<evidence type="ECO:0000313" key="14">
    <source>
        <dbReference type="Proteomes" id="UP000319004"/>
    </source>
</evidence>
<keyword evidence="5 9" id="KW-0697">Rotamase</keyword>
<evidence type="ECO:0000256" key="9">
    <source>
        <dbReference type="HAMAP-Rule" id="MF_00303"/>
    </source>
</evidence>
<organism evidence="13 14">
    <name type="scientific">Stieleria neptunia</name>
    <dbReference type="NCBI Taxonomy" id="2527979"/>
    <lineage>
        <taxon>Bacteria</taxon>
        <taxon>Pseudomonadati</taxon>
        <taxon>Planctomycetota</taxon>
        <taxon>Planctomycetia</taxon>
        <taxon>Pirellulales</taxon>
        <taxon>Pirellulaceae</taxon>
        <taxon>Stieleria</taxon>
    </lineage>
</organism>
<keyword evidence="14" id="KW-1185">Reference proteome</keyword>
<dbReference type="KEGG" id="snep:Enr13x_58260"/>
<feature type="domain" description="Trigger factor ribosome-binding bacterial" evidence="11">
    <location>
        <begin position="76"/>
        <end position="219"/>
    </location>
</feature>
<dbReference type="InterPro" id="IPR036611">
    <property type="entry name" value="Trigger_fac_ribosome-bd_sf"/>
</dbReference>
<dbReference type="Gene3D" id="3.30.70.1050">
    <property type="entry name" value="Trigger factor ribosome-binding domain"/>
    <property type="match status" value="1"/>
</dbReference>
<evidence type="ECO:0000313" key="13">
    <source>
        <dbReference type="EMBL" id="QDV45922.1"/>
    </source>
</evidence>
<dbReference type="GO" id="GO:0044183">
    <property type="term" value="F:protein folding chaperone"/>
    <property type="evidence" value="ECO:0007669"/>
    <property type="project" value="TreeGrafter"/>
</dbReference>
<dbReference type="InterPro" id="IPR046357">
    <property type="entry name" value="PPIase_dom_sf"/>
</dbReference>
<dbReference type="GO" id="GO:0051083">
    <property type="term" value="P:'de novo' cotranslational protein folding"/>
    <property type="evidence" value="ECO:0007669"/>
    <property type="project" value="TreeGrafter"/>
</dbReference>
<evidence type="ECO:0000256" key="5">
    <source>
        <dbReference type="ARBA" id="ARBA00023110"/>
    </source>
</evidence>
<dbReference type="GO" id="GO:0005737">
    <property type="term" value="C:cytoplasm"/>
    <property type="evidence" value="ECO:0007669"/>
    <property type="project" value="UniProtKB-SubCell"/>
</dbReference>
<dbReference type="Pfam" id="PF05698">
    <property type="entry name" value="Trigger_C"/>
    <property type="match status" value="1"/>
</dbReference>
<dbReference type="GO" id="GO:0003755">
    <property type="term" value="F:peptidyl-prolyl cis-trans isomerase activity"/>
    <property type="evidence" value="ECO:0007669"/>
    <property type="project" value="UniProtKB-UniRule"/>
</dbReference>
<comment type="function">
    <text evidence="9">Involved in protein export. Acts as a chaperone by maintaining the newly synthesized protein in an open conformation. Functions as a peptidyl-prolyl cis-trans isomerase.</text>
</comment>
<keyword evidence="6 9" id="KW-0143">Chaperone</keyword>
<evidence type="ECO:0000259" key="11">
    <source>
        <dbReference type="Pfam" id="PF05697"/>
    </source>
</evidence>
<dbReference type="InterPro" id="IPR037041">
    <property type="entry name" value="Trigger_fac_C_sf"/>
</dbReference>
<feature type="domain" description="Trigger factor C-terminal" evidence="12">
    <location>
        <begin position="341"/>
        <end position="496"/>
    </location>
</feature>
<dbReference type="NCBIfam" id="TIGR00115">
    <property type="entry name" value="tig"/>
    <property type="match status" value="1"/>
</dbReference>
<dbReference type="InterPro" id="IPR027304">
    <property type="entry name" value="Trigger_fact/SurA_dom_sf"/>
</dbReference>
<evidence type="ECO:0000256" key="4">
    <source>
        <dbReference type="ARBA" id="ARBA00016902"/>
    </source>
</evidence>
<comment type="similarity">
    <text evidence="2 9">Belongs to the FKBP-type PPIase family. Tig subfamily.</text>
</comment>
<dbReference type="GO" id="GO:0015031">
    <property type="term" value="P:protein transport"/>
    <property type="evidence" value="ECO:0007669"/>
    <property type="project" value="UniProtKB-UniRule"/>
</dbReference>
<dbReference type="GO" id="GO:0043335">
    <property type="term" value="P:protein unfolding"/>
    <property type="evidence" value="ECO:0007669"/>
    <property type="project" value="TreeGrafter"/>
</dbReference>
<evidence type="ECO:0000256" key="10">
    <source>
        <dbReference type="SAM" id="MobiDB-lite"/>
    </source>
</evidence>
<dbReference type="AlphaFoldDB" id="A0A518HYK4"/>
<accession>A0A518HYK4</accession>
<evidence type="ECO:0000256" key="6">
    <source>
        <dbReference type="ARBA" id="ARBA00023186"/>
    </source>
</evidence>
<keyword evidence="7 9" id="KW-0413">Isomerase</keyword>
<feature type="region of interest" description="Disordered" evidence="10">
    <location>
        <begin position="502"/>
        <end position="556"/>
    </location>
</feature>
<dbReference type="GO" id="GO:0051301">
    <property type="term" value="P:cell division"/>
    <property type="evidence" value="ECO:0007669"/>
    <property type="project" value="UniProtKB-KW"/>
</dbReference>
<name>A0A518HYK4_9BACT</name>
<dbReference type="PANTHER" id="PTHR30560:SF3">
    <property type="entry name" value="TRIGGER FACTOR-LIKE PROTEIN TIG, CHLOROPLASTIC"/>
    <property type="match status" value="1"/>
</dbReference>
<comment type="subcellular location">
    <subcellularLocation>
        <location evidence="9">Cytoplasm</location>
    </subcellularLocation>
    <text evidence="9">About half TF is bound to the ribosome near the polypeptide exit tunnel while the other half is free in the cytoplasm.</text>
</comment>
<protein>
    <recommendedName>
        <fullName evidence="4 9">Trigger factor</fullName>
        <shortName evidence="9">TF</shortName>
        <ecNumber evidence="3 9">5.2.1.8</ecNumber>
    </recommendedName>
    <alternativeName>
        <fullName evidence="8 9">PPIase</fullName>
    </alternativeName>
</protein>
<dbReference type="EC" id="5.2.1.8" evidence="3 9"/>
<comment type="catalytic activity">
    <reaction evidence="1 9">
        <text>[protein]-peptidylproline (omega=180) = [protein]-peptidylproline (omega=0)</text>
        <dbReference type="Rhea" id="RHEA:16237"/>
        <dbReference type="Rhea" id="RHEA-COMP:10747"/>
        <dbReference type="Rhea" id="RHEA-COMP:10748"/>
        <dbReference type="ChEBI" id="CHEBI:83833"/>
        <dbReference type="ChEBI" id="CHEBI:83834"/>
        <dbReference type="EC" id="5.2.1.8"/>
    </reaction>
</comment>
<proteinExistence type="inferred from homology"/>
<dbReference type="SUPFAM" id="SSF109998">
    <property type="entry name" value="Triger factor/SurA peptide-binding domain-like"/>
    <property type="match status" value="1"/>
</dbReference>
<gene>
    <name evidence="9 13" type="primary">tig</name>
    <name evidence="13" type="ORF">Enr13x_58260</name>
</gene>
<dbReference type="Gene3D" id="3.10.50.40">
    <property type="match status" value="1"/>
</dbReference>
<keyword evidence="9" id="KW-0132">Cell division</keyword>
<dbReference type="Pfam" id="PF05697">
    <property type="entry name" value="Trigger_N"/>
    <property type="match status" value="1"/>
</dbReference>
<dbReference type="PANTHER" id="PTHR30560">
    <property type="entry name" value="TRIGGER FACTOR CHAPERONE AND PEPTIDYL-PROLYL CIS/TRANS ISOMERASE"/>
    <property type="match status" value="1"/>
</dbReference>
<dbReference type="Gene3D" id="1.10.3120.10">
    <property type="entry name" value="Trigger factor, C-terminal domain"/>
    <property type="match status" value="1"/>
</dbReference>
<evidence type="ECO:0000256" key="7">
    <source>
        <dbReference type="ARBA" id="ARBA00023235"/>
    </source>
</evidence>
<reference evidence="13 14" key="1">
    <citation type="submission" date="2019-03" db="EMBL/GenBank/DDBJ databases">
        <title>Deep-cultivation of Planctomycetes and their phenomic and genomic characterization uncovers novel biology.</title>
        <authorList>
            <person name="Wiegand S."/>
            <person name="Jogler M."/>
            <person name="Boedeker C."/>
            <person name="Pinto D."/>
            <person name="Vollmers J."/>
            <person name="Rivas-Marin E."/>
            <person name="Kohn T."/>
            <person name="Peeters S.H."/>
            <person name="Heuer A."/>
            <person name="Rast P."/>
            <person name="Oberbeckmann S."/>
            <person name="Bunk B."/>
            <person name="Jeske O."/>
            <person name="Meyerdierks A."/>
            <person name="Storesund J.E."/>
            <person name="Kallscheuer N."/>
            <person name="Luecker S."/>
            <person name="Lage O.M."/>
            <person name="Pohl T."/>
            <person name="Merkel B.J."/>
            <person name="Hornburger P."/>
            <person name="Mueller R.-W."/>
            <person name="Bruemmer F."/>
            <person name="Labrenz M."/>
            <person name="Spormann A.M."/>
            <person name="Op den Camp H."/>
            <person name="Overmann J."/>
            <person name="Amann R."/>
            <person name="Jetten M.S.M."/>
            <person name="Mascher T."/>
            <person name="Medema M.H."/>
            <person name="Devos D.P."/>
            <person name="Kaster A.-K."/>
            <person name="Ovreas L."/>
            <person name="Rohde M."/>
            <person name="Galperin M.Y."/>
            <person name="Jogler C."/>
        </authorList>
    </citation>
    <scope>NUCLEOTIDE SEQUENCE [LARGE SCALE GENOMIC DNA]</scope>
    <source>
        <strain evidence="13 14">Enr13</strain>
    </source>
</reference>
<feature type="compositionally biased region" description="Basic and acidic residues" evidence="10">
    <location>
        <begin position="528"/>
        <end position="539"/>
    </location>
</feature>
<dbReference type="HAMAP" id="MF_00303">
    <property type="entry name" value="Trigger_factor_Tig"/>
    <property type="match status" value="1"/>
</dbReference>
<evidence type="ECO:0000256" key="1">
    <source>
        <dbReference type="ARBA" id="ARBA00000971"/>
    </source>
</evidence>
<evidence type="ECO:0000259" key="12">
    <source>
        <dbReference type="Pfam" id="PF05698"/>
    </source>
</evidence>
<keyword evidence="9" id="KW-0131">Cell cycle</keyword>
<dbReference type="GO" id="GO:0043022">
    <property type="term" value="F:ribosome binding"/>
    <property type="evidence" value="ECO:0007669"/>
    <property type="project" value="TreeGrafter"/>
</dbReference>
<keyword evidence="9" id="KW-0963">Cytoplasm</keyword>
<comment type="domain">
    <text evidence="9">Consists of 3 domains; the N-terminus binds the ribosome, the middle domain has PPIase activity, while the C-terminus has intrinsic chaperone activity on its own.</text>
</comment>
<evidence type="ECO:0000256" key="2">
    <source>
        <dbReference type="ARBA" id="ARBA00005464"/>
    </source>
</evidence>
<dbReference type="InterPro" id="IPR008880">
    <property type="entry name" value="Trigger_fac_C"/>
</dbReference>
<dbReference type="SUPFAM" id="SSF102735">
    <property type="entry name" value="Trigger factor ribosome-binding domain"/>
    <property type="match status" value="1"/>
</dbReference>
<sequence length="556" mass="62177">MAGSSVKSRRRLADFDSTAIDYGLLQQTEHFAAAKKRFAADTLILFTPFPSKVRYRMSTSIDSPENAEEATPLQLEVQVSSPQACVRDVVVTVPESEVKRYLKDAYDELVPEAQVPGFRSGRAPRRLVEKQFKDRVVEQVKGKLLMDSLSQVTESQDFSAISEPDFDYNSIPDPGEGPFSFQFSIEVRPEFETPNWKGLELTKPVENIDDDAVSAALQRVLNDRASFEATDEPAELGDKLVVTIRFKEGDEVISTMEEENITLAQALSLSDAVCESFGADVAGKKEGDTVTTAVKLGESDGDADDARTITAEVELVEVQKLENVELTSDVLEELGDFESEEELREFVKDSLVRQAEYRTQQAVRQKVTNLLAESVTFDLPEDLVRRQTNRELQRRVLEMRRNGFDDTTIRGIVNALQQNARASTETALREHFVLEQIAEEQSIDAEPQEFENEIMLISQQSGQSLRATRARLEKTGQMDALRNQIVERKVIELVVENAKVTEEEVSAEMDDPTKDSYPVSHSVFGTKADSEIPEAKYEDNSVPESPLPGSSDQDKD</sequence>
<dbReference type="InterPro" id="IPR005215">
    <property type="entry name" value="Trig_fac"/>
</dbReference>
<dbReference type="InterPro" id="IPR008881">
    <property type="entry name" value="Trigger_fac_ribosome-bd_bac"/>
</dbReference>
<evidence type="ECO:0000256" key="3">
    <source>
        <dbReference type="ARBA" id="ARBA00013194"/>
    </source>
</evidence>
<dbReference type="EMBL" id="CP037423">
    <property type="protein sequence ID" value="QDV45922.1"/>
    <property type="molecule type" value="Genomic_DNA"/>
</dbReference>
<evidence type="ECO:0000256" key="8">
    <source>
        <dbReference type="ARBA" id="ARBA00029986"/>
    </source>
</evidence>
<dbReference type="Proteomes" id="UP000319004">
    <property type="component" value="Chromosome"/>
</dbReference>